<evidence type="ECO:0000313" key="2">
    <source>
        <dbReference type="EMBL" id="KAK7069555.1"/>
    </source>
</evidence>
<sequence length="616" mass="69979">MTSTAEDLEILGNVSNHSKGEEILPCKESAHTTTEDSSSQRSNERQSESRDHSFIDLNTKSLSKNHESETVLVYELRTKSCEAGESVSDLEEQENKISLFSKGELPLIQETNSLTEENAVSSEQEIFNLCLEARSTEDENRDSGCIQDFKVSSVMGDSNNYLTDPYEVETHNPEESIREKVKASCSCHKDDFSKKANQKLSGRKKWHEEKLTVAATSKSPENYMTTSLGRQVRKGRRPWKNITSQKEDRGGRSKTEPPPELAPPDLLQVSWVWETRSPARAASVRRRPSRKVSCRRRYKPRLTPRRASGSVSSGSPKRRFSPVNSSVLEEDGIQNSHFSQGQSDLEYPPHLPDVLTLTRRSSSPKFLPYCDIPPSTIPEPRMRSKSAANYLHSASRALRQKWRNSEILIPKFIHEALDNMKHKEDEISKRKEFIERAKTFPIQLRKLTYILFRQGKHSETSDFYVNKPSGSGGGVCFDEHSSLASLFVKRRKSVHRHNSVSIKRQNSFSPTNSFKRNYDVNWSQKYQNAMMAGRGKSKSDVGRVKEGEGIRPTIQITKPDDDNDDEAFVSEDDNVSTAGSSLSHLQIHQEKRNSVLDRLFKHIMPRSLSINRSFPS</sequence>
<feature type="region of interest" description="Disordered" evidence="1">
    <location>
        <begin position="217"/>
        <end position="264"/>
    </location>
</feature>
<evidence type="ECO:0000313" key="3">
    <source>
        <dbReference type="Proteomes" id="UP001381693"/>
    </source>
</evidence>
<proteinExistence type="predicted"/>
<feature type="region of interest" description="Disordered" evidence="1">
    <location>
        <begin position="1"/>
        <end position="61"/>
    </location>
</feature>
<keyword evidence="3" id="KW-1185">Reference proteome</keyword>
<feature type="compositionally biased region" description="Basic and acidic residues" evidence="1">
    <location>
        <begin position="18"/>
        <end position="34"/>
    </location>
</feature>
<feature type="compositionally biased region" description="Basic and acidic residues" evidence="1">
    <location>
        <begin position="537"/>
        <end position="549"/>
    </location>
</feature>
<comment type="caution">
    <text evidence="2">The sequence shown here is derived from an EMBL/GenBank/DDBJ whole genome shotgun (WGS) entry which is preliminary data.</text>
</comment>
<dbReference type="AlphaFoldDB" id="A0AAN8WNU5"/>
<organism evidence="2 3">
    <name type="scientific">Halocaridina rubra</name>
    <name type="common">Hawaiian red shrimp</name>
    <dbReference type="NCBI Taxonomy" id="373956"/>
    <lineage>
        <taxon>Eukaryota</taxon>
        <taxon>Metazoa</taxon>
        <taxon>Ecdysozoa</taxon>
        <taxon>Arthropoda</taxon>
        <taxon>Crustacea</taxon>
        <taxon>Multicrustacea</taxon>
        <taxon>Malacostraca</taxon>
        <taxon>Eumalacostraca</taxon>
        <taxon>Eucarida</taxon>
        <taxon>Decapoda</taxon>
        <taxon>Pleocyemata</taxon>
        <taxon>Caridea</taxon>
        <taxon>Atyoidea</taxon>
        <taxon>Atyidae</taxon>
        <taxon>Halocaridina</taxon>
    </lineage>
</organism>
<dbReference type="Proteomes" id="UP001381693">
    <property type="component" value="Unassembled WGS sequence"/>
</dbReference>
<feature type="compositionally biased region" description="Basic and acidic residues" evidence="1">
    <location>
        <begin position="42"/>
        <end position="54"/>
    </location>
</feature>
<feature type="region of interest" description="Disordered" evidence="1">
    <location>
        <begin position="278"/>
        <end position="322"/>
    </location>
</feature>
<feature type="compositionally biased region" description="Basic and acidic residues" evidence="1">
    <location>
        <begin position="245"/>
        <end position="257"/>
    </location>
</feature>
<feature type="compositionally biased region" description="Basic residues" evidence="1">
    <location>
        <begin position="283"/>
        <end position="304"/>
    </location>
</feature>
<evidence type="ECO:0000256" key="1">
    <source>
        <dbReference type="SAM" id="MobiDB-lite"/>
    </source>
</evidence>
<feature type="compositionally biased region" description="Polar residues" evidence="1">
    <location>
        <begin position="217"/>
        <end position="229"/>
    </location>
</feature>
<gene>
    <name evidence="2" type="ORF">SK128_024797</name>
</gene>
<feature type="region of interest" description="Disordered" evidence="1">
    <location>
        <begin position="530"/>
        <end position="568"/>
    </location>
</feature>
<name>A0AAN8WNU5_HALRR</name>
<protein>
    <submittedName>
        <fullName evidence="2">Uncharacterized protein</fullName>
    </submittedName>
</protein>
<feature type="non-terminal residue" evidence="2">
    <location>
        <position position="616"/>
    </location>
</feature>
<accession>A0AAN8WNU5</accession>
<reference evidence="2 3" key="1">
    <citation type="submission" date="2023-11" db="EMBL/GenBank/DDBJ databases">
        <title>Halocaridina rubra genome assembly.</title>
        <authorList>
            <person name="Smith C."/>
        </authorList>
    </citation>
    <scope>NUCLEOTIDE SEQUENCE [LARGE SCALE GENOMIC DNA]</scope>
    <source>
        <strain evidence="2">EP-1</strain>
        <tissue evidence="2">Whole</tissue>
    </source>
</reference>
<dbReference type="EMBL" id="JAXCGZ010016145">
    <property type="protein sequence ID" value="KAK7069555.1"/>
    <property type="molecule type" value="Genomic_DNA"/>
</dbReference>